<gene>
    <name evidence="2" type="ORF">C7T94_10285</name>
</gene>
<dbReference type="EMBL" id="PYLS01000005">
    <property type="protein sequence ID" value="PST83005.1"/>
    <property type="molecule type" value="Genomic_DNA"/>
</dbReference>
<name>A0A2T3HKM2_9SPHI</name>
<evidence type="ECO:0000313" key="3">
    <source>
        <dbReference type="Proteomes" id="UP000240912"/>
    </source>
</evidence>
<evidence type="ECO:0008006" key="4">
    <source>
        <dbReference type="Google" id="ProtNLM"/>
    </source>
</evidence>
<protein>
    <recommendedName>
        <fullName evidence="4">LamG domain-containing protein</fullName>
    </recommendedName>
</protein>
<keyword evidence="1" id="KW-0732">Signal</keyword>
<reference evidence="2 3" key="1">
    <citation type="submission" date="2018-03" db="EMBL/GenBank/DDBJ databases">
        <authorList>
            <person name="Keele B.F."/>
        </authorList>
    </citation>
    <scope>NUCLEOTIDE SEQUENCE [LARGE SCALE GENOMIC DNA]</scope>
    <source>
        <strain evidence="2 3">YL28-9</strain>
    </source>
</reference>
<sequence>MKNLNKLLLVSAILAGAAAPVQAQFNDLLNKAKQKAADRAEKLLEKKSTAGQPAPGTAVGRSKRVRLSGGFDFTPGDTLLFMDNLTTATAGNKALSWKTNGSAQVLSADGVTGKWMRLQPASSYKLTRSVTYPAKYTIEFDLLVAADKVSDLSAVSFGFTKDNAVREFISTGDIWNCQLGYMNNDDFSVSSRATDKHLPGEFDFEPYANRPMHVSVAVNGKNVAVYLDQTKITDTQLFGSEPASHFFISGPWQADHEANILLGNFVVKGFKNQ</sequence>
<keyword evidence="3" id="KW-1185">Reference proteome</keyword>
<feature type="chain" id="PRO_5015687687" description="LamG domain-containing protein" evidence="1">
    <location>
        <begin position="24"/>
        <end position="273"/>
    </location>
</feature>
<dbReference type="AlphaFoldDB" id="A0A2T3HKM2"/>
<evidence type="ECO:0000313" key="2">
    <source>
        <dbReference type="EMBL" id="PST83005.1"/>
    </source>
</evidence>
<dbReference type="Proteomes" id="UP000240912">
    <property type="component" value="Unassembled WGS sequence"/>
</dbReference>
<evidence type="ECO:0000256" key="1">
    <source>
        <dbReference type="SAM" id="SignalP"/>
    </source>
</evidence>
<accession>A0A2T3HKM2</accession>
<dbReference type="OrthoDB" id="9800869at2"/>
<proteinExistence type="predicted"/>
<organism evidence="2 3">
    <name type="scientific">Pedobacter yulinensis</name>
    <dbReference type="NCBI Taxonomy" id="2126353"/>
    <lineage>
        <taxon>Bacteria</taxon>
        <taxon>Pseudomonadati</taxon>
        <taxon>Bacteroidota</taxon>
        <taxon>Sphingobacteriia</taxon>
        <taxon>Sphingobacteriales</taxon>
        <taxon>Sphingobacteriaceae</taxon>
        <taxon>Pedobacter</taxon>
    </lineage>
</organism>
<dbReference type="RefSeq" id="WP_107215265.1">
    <property type="nucleotide sequence ID" value="NZ_KZ686269.1"/>
</dbReference>
<comment type="caution">
    <text evidence="2">The sequence shown here is derived from an EMBL/GenBank/DDBJ whole genome shotgun (WGS) entry which is preliminary data.</text>
</comment>
<feature type="signal peptide" evidence="1">
    <location>
        <begin position="1"/>
        <end position="23"/>
    </location>
</feature>